<proteinExistence type="predicted"/>
<feature type="transmembrane region" description="Helical" evidence="1">
    <location>
        <begin position="6"/>
        <end position="26"/>
    </location>
</feature>
<comment type="caution">
    <text evidence="2">The sequence shown here is derived from an EMBL/GenBank/DDBJ whole genome shotgun (WGS) entry which is preliminary data.</text>
</comment>
<accession>A0A8S0QJM0</accession>
<dbReference type="PROSITE" id="PS51257">
    <property type="entry name" value="PROKAR_LIPOPROTEIN"/>
    <property type="match status" value="1"/>
</dbReference>
<evidence type="ECO:0000313" key="3">
    <source>
        <dbReference type="Proteomes" id="UP000594638"/>
    </source>
</evidence>
<dbReference type="Proteomes" id="UP000594638">
    <property type="component" value="Unassembled WGS sequence"/>
</dbReference>
<organism evidence="2 3">
    <name type="scientific">Olea europaea subsp. europaea</name>
    <dbReference type="NCBI Taxonomy" id="158383"/>
    <lineage>
        <taxon>Eukaryota</taxon>
        <taxon>Viridiplantae</taxon>
        <taxon>Streptophyta</taxon>
        <taxon>Embryophyta</taxon>
        <taxon>Tracheophyta</taxon>
        <taxon>Spermatophyta</taxon>
        <taxon>Magnoliopsida</taxon>
        <taxon>eudicotyledons</taxon>
        <taxon>Gunneridae</taxon>
        <taxon>Pentapetalae</taxon>
        <taxon>asterids</taxon>
        <taxon>lamiids</taxon>
        <taxon>Lamiales</taxon>
        <taxon>Oleaceae</taxon>
        <taxon>Oleeae</taxon>
        <taxon>Olea</taxon>
    </lineage>
</organism>
<protein>
    <submittedName>
        <fullName evidence="2">Cytochrome P450 reductase</fullName>
    </submittedName>
</protein>
<dbReference type="EMBL" id="CACTIH010001858">
    <property type="protein sequence ID" value="CAA2966333.1"/>
    <property type="molecule type" value="Genomic_DNA"/>
</dbReference>
<keyword evidence="1" id="KW-1133">Transmembrane helix</keyword>
<reference evidence="2 3" key="1">
    <citation type="submission" date="2019-12" db="EMBL/GenBank/DDBJ databases">
        <authorList>
            <person name="Alioto T."/>
            <person name="Alioto T."/>
            <person name="Gomez Garrido J."/>
        </authorList>
    </citation>
    <scope>NUCLEOTIDE SEQUENCE [LARGE SCALE GENOMIC DNA]</scope>
</reference>
<dbReference type="Gramene" id="OE9A082651T1">
    <property type="protein sequence ID" value="OE9A082651C1"/>
    <property type="gene ID" value="OE9A082651"/>
</dbReference>
<evidence type="ECO:0000313" key="2">
    <source>
        <dbReference type="EMBL" id="CAA2966333.1"/>
    </source>
</evidence>
<keyword evidence="1" id="KW-0472">Membrane</keyword>
<dbReference type="InterPro" id="IPR029039">
    <property type="entry name" value="Flavoprotein-like_sf"/>
</dbReference>
<keyword evidence="1" id="KW-0812">Transmembrane</keyword>
<sequence>MENRDLIMVLTTSMTVLIGCIVVLVWRWTAGSANKAVEPPKLVIPKVVAEPEEVDDGRKKVTIFFGTQTGTVEGFAKDDYAADDEEYEEKLKTETLTFFFLAT</sequence>
<dbReference type="SUPFAM" id="SSF52218">
    <property type="entry name" value="Flavoproteins"/>
    <property type="match status" value="1"/>
</dbReference>
<keyword evidence="3" id="KW-1185">Reference proteome</keyword>
<name>A0A8S0QJM0_OLEEU</name>
<dbReference type="OrthoDB" id="1741808at2759"/>
<evidence type="ECO:0000256" key="1">
    <source>
        <dbReference type="SAM" id="Phobius"/>
    </source>
</evidence>
<gene>
    <name evidence="2" type="ORF">OLEA9_A082651</name>
</gene>
<dbReference type="AlphaFoldDB" id="A0A8S0QJM0"/>